<dbReference type="GO" id="GO:0016829">
    <property type="term" value="F:lyase activity"/>
    <property type="evidence" value="ECO:0007669"/>
    <property type="project" value="UniProtKB-KW"/>
</dbReference>
<proteinExistence type="predicted"/>
<name>A0A7J2TGN1_ARCFL</name>
<evidence type="ECO:0000256" key="1">
    <source>
        <dbReference type="ARBA" id="ARBA00005092"/>
    </source>
</evidence>
<evidence type="ECO:0000259" key="8">
    <source>
        <dbReference type="Pfam" id="PF01989"/>
    </source>
</evidence>
<keyword evidence="2" id="KW-0414">Isoprene biosynthesis</keyword>
<evidence type="ECO:0000256" key="5">
    <source>
        <dbReference type="ARBA" id="ARBA00045299"/>
    </source>
</evidence>
<dbReference type="AlphaFoldDB" id="A0A7J2TGN1"/>
<evidence type="ECO:0000256" key="3">
    <source>
        <dbReference type="ARBA" id="ARBA00023239"/>
    </source>
</evidence>
<dbReference type="InterPro" id="IPR002840">
    <property type="entry name" value="PMDh-S-like_dom"/>
</dbReference>
<dbReference type="GO" id="GO:0008299">
    <property type="term" value="P:isoprenoid biosynthetic process"/>
    <property type="evidence" value="ECO:0007669"/>
    <property type="project" value="UniProtKB-KW"/>
</dbReference>
<protein>
    <recommendedName>
        <fullName evidence="7">phosphomevalonate dehydratase</fullName>
        <ecNumber evidence="7">4.2.1.182</ecNumber>
    </recommendedName>
</protein>
<keyword evidence="3" id="KW-0456">Lyase</keyword>
<evidence type="ECO:0000256" key="6">
    <source>
        <dbReference type="ARBA" id="ARBA00046520"/>
    </source>
</evidence>
<dbReference type="EMBL" id="DSLA01000020">
    <property type="protein sequence ID" value="HEH34753.1"/>
    <property type="molecule type" value="Genomic_DNA"/>
</dbReference>
<organism evidence="9">
    <name type="scientific">Archaeoglobus fulgidus</name>
    <dbReference type="NCBI Taxonomy" id="2234"/>
    <lineage>
        <taxon>Archaea</taxon>
        <taxon>Methanobacteriati</taxon>
        <taxon>Methanobacteriota</taxon>
        <taxon>Archaeoglobi</taxon>
        <taxon>Archaeoglobales</taxon>
        <taxon>Archaeoglobaceae</taxon>
        <taxon>Archaeoglobus</taxon>
    </lineage>
</organism>
<dbReference type="InterPro" id="IPR012016">
    <property type="entry name" value="PMDh-S-like"/>
</dbReference>
<feature type="domain" description="Phosphomevalonate dehydratase small subunit-like" evidence="8">
    <location>
        <begin position="25"/>
        <end position="100"/>
    </location>
</feature>
<reference evidence="9" key="1">
    <citation type="journal article" date="2020" name="mSystems">
        <title>Genome- and Community-Level Interaction Insights into Carbon Utilization and Element Cycling Functions of Hydrothermarchaeota in Hydrothermal Sediment.</title>
        <authorList>
            <person name="Zhou Z."/>
            <person name="Liu Y."/>
            <person name="Xu W."/>
            <person name="Pan J."/>
            <person name="Luo Z.H."/>
            <person name="Li M."/>
        </authorList>
    </citation>
    <scope>NUCLEOTIDE SEQUENCE [LARGE SCALE GENOMIC DNA]</scope>
    <source>
        <strain evidence="9">SpSt-26</strain>
    </source>
</reference>
<evidence type="ECO:0000256" key="7">
    <source>
        <dbReference type="ARBA" id="ARBA00047176"/>
    </source>
</evidence>
<dbReference type="Gene3D" id="3.50.30.10">
    <property type="entry name" value="Phosphohistidine domain"/>
    <property type="match status" value="1"/>
</dbReference>
<dbReference type="PANTHER" id="PTHR36577">
    <property type="entry name" value="DUF521 DOMAIN PROTEIN (AFU_ORTHOLOGUE AFUA_6G00490)"/>
    <property type="match status" value="1"/>
</dbReference>
<dbReference type="SUPFAM" id="SSF52016">
    <property type="entry name" value="LeuD/IlvD-like"/>
    <property type="match status" value="1"/>
</dbReference>
<evidence type="ECO:0000256" key="2">
    <source>
        <dbReference type="ARBA" id="ARBA00023229"/>
    </source>
</evidence>
<evidence type="ECO:0000313" key="9">
    <source>
        <dbReference type="EMBL" id="HEH34753.1"/>
    </source>
</evidence>
<dbReference type="PIRSF" id="PIRSF004966">
    <property type="entry name" value="UCP004966"/>
    <property type="match status" value="1"/>
</dbReference>
<comment type="subunit">
    <text evidence="6">Heterodimer composed of a large subunit (PMDh-L) and a small subunit (PMDh-S).</text>
</comment>
<comment type="catalytic activity">
    <reaction evidence="4">
        <text>(R)-5-phosphomevalonate = (2E)-3-methyl-5-phosphooxypent-2-enoate + H2O</text>
        <dbReference type="Rhea" id="RHEA:78975"/>
        <dbReference type="ChEBI" id="CHEBI:15377"/>
        <dbReference type="ChEBI" id="CHEBI:58146"/>
        <dbReference type="ChEBI" id="CHEBI:229665"/>
        <dbReference type="EC" id="4.2.1.182"/>
    </reaction>
    <physiologicalReaction direction="left-to-right" evidence="4">
        <dbReference type="Rhea" id="RHEA:78976"/>
    </physiologicalReaction>
</comment>
<comment type="caution">
    <text evidence="9">The sequence shown here is derived from an EMBL/GenBank/DDBJ whole genome shotgun (WGS) entry which is preliminary data.</text>
</comment>
<gene>
    <name evidence="9" type="ORF">ENP88_01070</name>
</gene>
<dbReference type="PANTHER" id="PTHR36577:SF3">
    <property type="entry name" value="DUF521 DOMAIN PROTEIN (AFU_ORTHOLOGUE AFUA_6G00490)"/>
    <property type="match status" value="1"/>
</dbReference>
<dbReference type="EC" id="4.2.1.182" evidence="7"/>
<accession>A0A7J2TGN1</accession>
<dbReference type="Pfam" id="PF01989">
    <property type="entry name" value="AcnX_swivel_put"/>
    <property type="match status" value="1"/>
</dbReference>
<evidence type="ECO:0000256" key="4">
    <source>
        <dbReference type="ARBA" id="ARBA00045120"/>
    </source>
</evidence>
<sequence length="128" mass="13739">MRFKCRVINPGFAKGEAIVSRSPVSLLGDINEEGVFEVGELKGESVAGKILIFPFGRGSTVGSYVLLKLKKRGFAPAAIVNKITEPIIAIGAIIAEIPLVDLVEEEFFSKVKSGILVTVNAFEGYVEL</sequence>
<comment type="function">
    <text evidence="5">Component of a hydro-lyase that catalyzes the dehydration of mevalonate 5-phosphate (MVA5P) to form trans-anhydromevalonate 5-phosphate (tAHMP). Involved in the archaeal mevalonate (MVA) pathway, which provides fundamental precursors for isoprenoid biosynthesis, such as isopentenyl diphosphate (IPP) and dimethylallyl diphosphate (DMAPP).</text>
</comment>
<comment type="pathway">
    <text evidence="1">Isoprenoid biosynthesis; isopentenyl diphosphate biosynthesis via mevalonate pathway.</text>
</comment>